<evidence type="ECO:0008006" key="6">
    <source>
        <dbReference type="Google" id="ProtNLM"/>
    </source>
</evidence>
<evidence type="ECO:0000256" key="3">
    <source>
        <dbReference type="SAM" id="SignalP"/>
    </source>
</evidence>
<evidence type="ECO:0000313" key="4">
    <source>
        <dbReference type="EMBL" id="GMT22978.1"/>
    </source>
</evidence>
<dbReference type="AlphaFoldDB" id="A0AAV5VXJ8"/>
<accession>A0AAV5VXJ8</accession>
<dbReference type="SUPFAM" id="SSF48264">
    <property type="entry name" value="Cytochrome P450"/>
    <property type="match status" value="1"/>
</dbReference>
<dbReference type="GO" id="GO:0016705">
    <property type="term" value="F:oxidoreductase activity, acting on paired donors, with incorporation or reduction of molecular oxygen"/>
    <property type="evidence" value="ECO:0007669"/>
    <property type="project" value="InterPro"/>
</dbReference>
<comment type="similarity">
    <text evidence="1">Belongs to the cytochrome P450 family.</text>
</comment>
<dbReference type="Gene3D" id="1.10.630.10">
    <property type="entry name" value="Cytochrome P450"/>
    <property type="match status" value="1"/>
</dbReference>
<dbReference type="EMBL" id="BTSY01000004">
    <property type="protein sequence ID" value="GMT22978.1"/>
    <property type="molecule type" value="Genomic_DNA"/>
</dbReference>
<gene>
    <name evidence="4" type="ORF">PFISCL1PPCAC_14274</name>
</gene>
<feature type="non-terminal residue" evidence="4">
    <location>
        <position position="1"/>
    </location>
</feature>
<dbReference type="PANTHER" id="PTHR24284:SF1">
    <property type="entry name" value="CYTOCHROME P450 FAMILY"/>
    <property type="match status" value="1"/>
</dbReference>
<dbReference type="InterPro" id="IPR036396">
    <property type="entry name" value="Cyt_P450_sf"/>
</dbReference>
<name>A0AAV5VXJ8_9BILA</name>
<dbReference type="Proteomes" id="UP001432322">
    <property type="component" value="Unassembled WGS sequence"/>
</dbReference>
<feature type="signal peptide" evidence="3">
    <location>
        <begin position="1"/>
        <end position="18"/>
    </location>
</feature>
<proteinExistence type="inferred from homology"/>
<keyword evidence="3" id="KW-0732">Signal</keyword>
<reference evidence="4" key="1">
    <citation type="submission" date="2023-10" db="EMBL/GenBank/DDBJ databases">
        <title>Genome assembly of Pristionchus species.</title>
        <authorList>
            <person name="Yoshida K."/>
            <person name="Sommer R.J."/>
        </authorList>
    </citation>
    <scope>NUCLEOTIDE SEQUENCE</scope>
    <source>
        <strain evidence="4">RS5133</strain>
    </source>
</reference>
<dbReference type="GO" id="GO:0005506">
    <property type="term" value="F:iron ion binding"/>
    <property type="evidence" value="ECO:0007669"/>
    <property type="project" value="InterPro"/>
</dbReference>
<evidence type="ECO:0000313" key="5">
    <source>
        <dbReference type="Proteomes" id="UP001432322"/>
    </source>
</evidence>
<dbReference type="InterPro" id="IPR002401">
    <property type="entry name" value="Cyt_P450_E_grp-I"/>
</dbReference>
<evidence type="ECO:0000256" key="1">
    <source>
        <dbReference type="ARBA" id="ARBA00010617"/>
    </source>
</evidence>
<dbReference type="PRINTS" id="PR00463">
    <property type="entry name" value="EP450I"/>
</dbReference>
<organism evidence="4 5">
    <name type="scientific">Pristionchus fissidentatus</name>
    <dbReference type="NCBI Taxonomy" id="1538716"/>
    <lineage>
        <taxon>Eukaryota</taxon>
        <taxon>Metazoa</taxon>
        <taxon>Ecdysozoa</taxon>
        <taxon>Nematoda</taxon>
        <taxon>Chromadorea</taxon>
        <taxon>Rhabditida</taxon>
        <taxon>Rhabditina</taxon>
        <taxon>Diplogasteromorpha</taxon>
        <taxon>Diplogasteroidea</taxon>
        <taxon>Neodiplogasteridae</taxon>
        <taxon>Pristionchus</taxon>
    </lineage>
</organism>
<keyword evidence="2" id="KW-0560">Oxidoreductase</keyword>
<dbReference type="InterPro" id="IPR001128">
    <property type="entry name" value="Cyt_P450"/>
</dbReference>
<dbReference type="Pfam" id="PF00067">
    <property type="entry name" value="p450"/>
    <property type="match status" value="1"/>
</dbReference>
<dbReference type="PANTHER" id="PTHR24284">
    <property type="entry name" value="CYTOCHROME P450 FAMILY"/>
    <property type="match status" value="1"/>
</dbReference>
<dbReference type="GO" id="GO:0004497">
    <property type="term" value="F:monooxygenase activity"/>
    <property type="evidence" value="ECO:0007669"/>
    <property type="project" value="UniProtKB-KW"/>
</dbReference>
<comment type="caution">
    <text evidence="4">The sequence shown here is derived from an EMBL/GenBank/DDBJ whole genome shotgun (WGS) entry which is preliminary data.</text>
</comment>
<dbReference type="GO" id="GO:0020037">
    <property type="term" value="F:heme binding"/>
    <property type="evidence" value="ECO:0007669"/>
    <property type="project" value="InterPro"/>
</dbReference>
<keyword evidence="2" id="KW-0503">Monooxygenase</keyword>
<protein>
    <recommendedName>
        <fullName evidence="6">Cytochrome P450</fullName>
    </recommendedName>
</protein>
<evidence type="ECO:0000256" key="2">
    <source>
        <dbReference type="ARBA" id="ARBA00023033"/>
    </source>
</evidence>
<keyword evidence="5" id="KW-1185">Reference proteome</keyword>
<sequence>QAMLFFLGLATLLAYAVARYYARVRKYPPGPFPWPFIGNIYQQNYSRKHLNSECFAPDFDGIYTLYNPHPNIYLTDYEGLREAFVERGEDYSGRPINIFLQEMFMYAPNGGVINSNGENWREQRRTALSILRDFGMGKNLMEQQMHANIEEYLENLEKIGDKSKVDLRWPIQLMVGNIITEALFGFRFKNEDREQLMKYVRDFAQMFVDLAKCPEVALCFATPSLLKIPFIGNYCLYRHRDKFRKVSKNYI</sequence>
<feature type="chain" id="PRO_5043842927" description="Cytochrome P450" evidence="3">
    <location>
        <begin position="19"/>
        <end position="251"/>
    </location>
</feature>